<accession>A0A151NR97</accession>
<evidence type="ECO:0000313" key="1">
    <source>
        <dbReference type="EMBL" id="KYO39230.1"/>
    </source>
</evidence>
<dbReference type="EMBL" id="AKHW03002337">
    <property type="protein sequence ID" value="KYO39230.1"/>
    <property type="molecule type" value="Genomic_DNA"/>
</dbReference>
<evidence type="ECO:0000313" key="2">
    <source>
        <dbReference type="Proteomes" id="UP000050525"/>
    </source>
</evidence>
<keyword evidence="2" id="KW-1185">Reference proteome</keyword>
<dbReference type="AlphaFoldDB" id="A0A151NR97"/>
<dbReference type="Proteomes" id="UP000050525">
    <property type="component" value="Unassembled WGS sequence"/>
</dbReference>
<organism evidence="1 2">
    <name type="scientific">Alligator mississippiensis</name>
    <name type="common">American alligator</name>
    <dbReference type="NCBI Taxonomy" id="8496"/>
    <lineage>
        <taxon>Eukaryota</taxon>
        <taxon>Metazoa</taxon>
        <taxon>Chordata</taxon>
        <taxon>Craniata</taxon>
        <taxon>Vertebrata</taxon>
        <taxon>Euteleostomi</taxon>
        <taxon>Archelosauria</taxon>
        <taxon>Archosauria</taxon>
        <taxon>Crocodylia</taxon>
        <taxon>Alligatoridae</taxon>
        <taxon>Alligatorinae</taxon>
        <taxon>Alligator</taxon>
    </lineage>
</organism>
<reference evidence="1 2" key="1">
    <citation type="journal article" date="2012" name="Genome Biol.">
        <title>Sequencing three crocodilian genomes to illuminate the evolution of archosaurs and amniotes.</title>
        <authorList>
            <person name="St John J.A."/>
            <person name="Braun E.L."/>
            <person name="Isberg S.R."/>
            <person name="Miles L.G."/>
            <person name="Chong A.Y."/>
            <person name="Gongora J."/>
            <person name="Dalzell P."/>
            <person name="Moran C."/>
            <person name="Bed'hom B."/>
            <person name="Abzhanov A."/>
            <person name="Burgess S.C."/>
            <person name="Cooksey A.M."/>
            <person name="Castoe T.A."/>
            <person name="Crawford N.G."/>
            <person name="Densmore L.D."/>
            <person name="Drew J.C."/>
            <person name="Edwards S.V."/>
            <person name="Faircloth B.C."/>
            <person name="Fujita M.K."/>
            <person name="Greenwold M.J."/>
            <person name="Hoffmann F.G."/>
            <person name="Howard J.M."/>
            <person name="Iguchi T."/>
            <person name="Janes D.E."/>
            <person name="Khan S.Y."/>
            <person name="Kohno S."/>
            <person name="de Koning A.J."/>
            <person name="Lance S.L."/>
            <person name="McCarthy F.M."/>
            <person name="McCormack J.E."/>
            <person name="Merchant M.E."/>
            <person name="Peterson D.G."/>
            <person name="Pollock D.D."/>
            <person name="Pourmand N."/>
            <person name="Raney B.J."/>
            <person name="Roessler K.A."/>
            <person name="Sanford J.R."/>
            <person name="Sawyer R.H."/>
            <person name="Schmidt C.J."/>
            <person name="Triplett E.W."/>
            <person name="Tuberville T.D."/>
            <person name="Venegas-Anaya M."/>
            <person name="Howard J.T."/>
            <person name="Jarvis E.D."/>
            <person name="Guillette L.J.Jr."/>
            <person name="Glenn T.C."/>
            <person name="Green R.E."/>
            <person name="Ray D.A."/>
        </authorList>
    </citation>
    <scope>NUCLEOTIDE SEQUENCE [LARGE SCALE GENOMIC DNA]</scope>
    <source>
        <strain evidence="1">KSC_2009_1</strain>
    </source>
</reference>
<sequence length="121" mass="14053">MVPRMKSSLPSQISLIMFSSYQVQRYAMQLIDLMSTPAKSELSSVSEHYKSSTVSLRALGMDMDLAVLLDLSSSKCFWRNYRAHGIRKQQQAQQILKVEHERKEHFILDDKNAKDNKKQLY</sequence>
<proteinExistence type="predicted"/>
<name>A0A151NR97_ALLMI</name>
<gene>
    <name evidence="1" type="ORF">Y1Q_0004860</name>
</gene>
<protein>
    <submittedName>
        <fullName evidence="1">Uncharacterized protein</fullName>
    </submittedName>
</protein>
<comment type="caution">
    <text evidence="1">The sequence shown here is derived from an EMBL/GenBank/DDBJ whole genome shotgun (WGS) entry which is preliminary data.</text>
</comment>